<dbReference type="InterPro" id="IPR015919">
    <property type="entry name" value="Cadherin-like_sf"/>
</dbReference>
<keyword evidence="3" id="KW-0677">Repeat</keyword>
<evidence type="ECO:0000313" key="14">
    <source>
        <dbReference type="RefSeq" id="XP_002737277.1"/>
    </source>
</evidence>
<dbReference type="InterPro" id="IPR002126">
    <property type="entry name" value="Cadherin-like_dom"/>
</dbReference>
<evidence type="ECO:0000256" key="8">
    <source>
        <dbReference type="PROSITE-ProRule" id="PRU00043"/>
    </source>
</evidence>
<protein>
    <submittedName>
        <fullName evidence="14">Protocadherin Fat 2-like</fullName>
    </submittedName>
</protein>
<sequence>MTCINVWKCYIHWAFFVCIGLQQQVVLANLPPSFVEIPGSSPTKYYDMDLERFREDIPLGEIIYTLIAYDPEGSCVYFEILEGEEYFGLPNTNCTHAEVMLVEQLDYEDVTEIEVTWRLRDYDVNGGSGNDVETDIKVYLIDVNDNAPIFVGVPYNTELYENTTVGDVIYRVYASDADSGSNSQMVFSLEYEDEYLFSIGNIVNSNGHAYCDIVLNSSMDYELDIGHEITVTAKDQGSDPETLSSTARIMISVIDVQDTPPYWLNEPYRSLVYDFTSVAIEIDPTQVITERSTTTVVELKIIPGIIVTVTPEPDTMSGTYIGGMTALIVVAVVGLCILLFCVYNIKQDAMDPKPVYSTKNQITPAPNEPSPEEIKNNYYKTSGVSEAKIKGSATDKLAQLHDIRDKRLCELRDSRNRMDDICSNIPRSLVGVNLDQIGYHRGGYQNFTKNKDRLKSSNMPSNEASTSRSPRKPSSVMYMFPPECIFCGKQEVKVSGKTERCSKFSVFKDNSGTLYEPTWKQIESRALEVGNISLHRMVQGEYLFEREANSHQSCRKSFNLQYVNHMRDKSQSSRYVYNTEQGRIADAHLKSFNTVLDFINNYVIGKTWVC</sequence>
<feature type="domain" description="Cadherin" evidence="12">
    <location>
        <begin position="55"/>
        <end position="150"/>
    </location>
</feature>
<dbReference type="SUPFAM" id="SSF49313">
    <property type="entry name" value="Cadherin-like"/>
    <property type="match status" value="2"/>
</dbReference>
<comment type="subcellular location">
    <subcellularLocation>
        <location evidence="1">Membrane</location>
    </subcellularLocation>
</comment>
<dbReference type="InterPro" id="IPR050971">
    <property type="entry name" value="Cadherin-domain_protein"/>
</dbReference>
<evidence type="ECO:0000256" key="1">
    <source>
        <dbReference type="ARBA" id="ARBA00004370"/>
    </source>
</evidence>
<evidence type="ECO:0000256" key="7">
    <source>
        <dbReference type="ARBA" id="ARBA00023136"/>
    </source>
</evidence>
<feature type="transmembrane region" description="Helical" evidence="10">
    <location>
        <begin position="320"/>
        <end position="343"/>
    </location>
</feature>
<keyword evidence="7 10" id="KW-0472">Membrane</keyword>
<evidence type="ECO:0000256" key="10">
    <source>
        <dbReference type="SAM" id="Phobius"/>
    </source>
</evidence>
<evidence type="ECO:0000256" key="9">
    <source>
        <dbReference type="SAM" id="MobiDB-lite"/>
    </source>
</evidence>
<evidence type="ECO:0000256" key="11">
    <source>
        <dbReference type="SAM" id="SignalP"/>
    </source>
</evidence>
<dbReference type="PANTHER" id="PTHR24025:SF31">
    <property type="entry name" value="NEURAL-CADHERIN"/>
    <property type="match status" value="1"/>
</dbReference>
<dbReference type="InterPro" id="IPR020894">
    <property type="entry name" value="Cadherin_CS"/>
</dbReference>
<keyword evidence="2 10" id="KW-0812">Transmembrane</keyword>
<feature type="chain" id="PRO_5045821264" evidence="11">
    <location>
        <begin position="29"/>
        <end position="610"/>
    </location>
</feature>
<dbReference type="GeneID" id="100370719"/>
<proteinExistence type="predicted"/>
<keyword evidence="13" id="KW-1185">Reference proteome</keyword>
<feature type="compositionally biased region" description="Polar residues" evidence="9">
    <location>
        <begin position="456"/>
        <end position="468"/>
    </location>
</feature>
<evidence type="ECO:0000256" key="2">
    <source>
        <dbReference type="ARBA" id="ARBA00022692"/>
    </source>
</evidence>
<keyword evidence="11" id="KW-0732">Signal</keyword>
<feature type="region of interest" description="Disordered" evidence="9">
    <location>
        <begin position="445"/>
        <end position="474"/>
    </location>
</feature>
<evidence type="ECO:0000256" key="6">
    <source>
        <dbReference type="ARBA" id="ARBA00022989"/>
    </source>
</evidence>
<evidence type="ECO:0000313" key="13">
    <source>
        <dbReference type="Proteomes" id="UP000694865"/>
    </source>
</evidence>
<dbReference type="PRINTS" id="PR00205">
    <property type="entry name" value="CADHERIN"/>
</dbReference>
<dbReference type="SMART" id="SM00112">
    <property type="entry name" value="CA"/>
    <property type="match status" value="2"/>
</dbReference>
<dbReference type="PROSITE" id="PS00232">
    <property type="entry name" value="CADHERIN_1"/>
    <property type="match status" value="1"/>
</dbReference>
<reference evidence="14" key="1">
    <citation type="submission" date="2025-08" db="UniProtKB">
        <authorList>
            <consortium name="RefSeq"/>
        </authorList>
    </citation>
    <scope>IDENTIFICATION</scope>
    <source>
        <tissue evidence="14">Testes</tissue>
    </source>
</reference>
<keyword evidence="4 8" id="KW-0106">Calcium</keyword>
<name>A0ABM0GTX6_SACKO</name>
<dbReference type="PROSITE" id="PS50268">
    <property type="entry name" value="CADHERIN_2"/>
    <property type="match status" value="2"/>
</dbReference>
<feature type="signal peptide" evidence="11">
    <location>
        <begin position="1"/>
        <end position="28"/>
    </location>
</feature>
<organism evidence="13 14">
    <name type="scientific">Saccoglossus kowalevskii</name>
    <name type="common">Acorn worm</name>
    <dbReference type="NCBI Taxonomy" id="10224"/>
    <lineage>
        <taxon>Eukaryota</taxon>
        <taxon>Metazoa</taxon>
        <taxon>Hemichordata</taxon>
        <taxon>Enteropneusta</taxon>
        <taxon>Harrimaniidae</taxon>
        <taxon>Saccoglossus</taxon>
    </lineage>
</organism>
<dbReference type="Proteomes" id="UP000694865">
    <property type="component" value="Unplaced"/>
</dbReference>
<evidence type="ECO:0000256" key="5">
    <source>
        <dbReference type="ARBA" id="ARBA00022889"/>
    </source>
</evidence>
<dbReference type="CDD" id="cd11304">
    <property type="entry name" value="Cadherin_repeat"/>
    <property type="match status" value="2"/>
</dbReference>
<dbReference type="Pfam" id="PF00028">
    <property type="entry name" value="Cadherin"/>
    <property type="match status" value="1"/>
</dbReference>
<accession>A0ABM0GTX6</accession>
<evidence type="ECO:0000259" key="12">
    <source>
        <dbReference type="PROSITE" id="PS50268"/>
    </source>
</evidence>
<feature type="domain" description="Cadherin" evidence="12">
    <location>
        <begin position="151"/>
        <end position="263"/>
    </location>
</feature>
<gene>
    <name evidence="14" type="primary">LOC100370719</name>
</gene>
<dbReference type="Gene3D" id="2.60.40.60">
    <property type="entry name" value="Cadherins"/>
    <property type="match status" value="2"/>
</dbReference>
<evidence type="ECO:0000256" key="4">
    <source>
        <dbReference type="ARBA" id="ARBA00022837"/>
    </source>
</evidence>
<evidence type="ECO:0000256" key="3">
    <source>
        <dbReference type="ARBA" id="ARBA00022737"/>
    </source>
</evidence>
<keyword evidence="6 10" id="KW-1133">Transmembrane helix</keyword>
<dbReference type="RefSeq" id="XP_002737277.1">
    <property type="nucleotide sequence ID" value="XM_002737231.2"/>
</dbReference>
<dbReference type="PANTHER" id="PTHR24025">
    <property type="entry name" value="DESMOGLEIN FAMILY MEMBER"/>
    <property type="match status" value="1"/>
</dbReference>
<keyword evidence="5" id="KW-0130">Cell adhesion</keyword>